<keyword evidence="3" id="KW-1185">Reference proteome</keyword>
<dbReference type="AlphaFoldDB" id="F2PS76"/>
<dbReference type="EMBL" id="DS995735">
    <property type="protein sequence ID" value="EGE04832.1"/>
    <property type="molecule type" value="Genomic_DNA"/>
</dbReference>
<gene>
    <name evidence="2" type="ORF">TEQG_04005</name>
</gene>
<accession>F2PS76</accession>
<dbReference type="VEuPathDB" id="FungiDB:TEQG_04005"/>
<proteinExistence type="predicted"/>
<protein>
    <submittedName>
        <fullName evidence="2">Uncharacterized protein</fullName>
    </submittedName>
</protein>
<reference evidence="3" key="1">
    <citation type="journal article" date="2012" name="MBio">
        <title>Comparative genome analysis of Trichophyton rubrum and related dermatophytes reveals candidate genes involved in infection.</title>
        <authorList>
            <person name="Martinez D.A."/>
            <person name="Oliver B.G."/>
            <person name="Graeser Y."/>
            <person name="Goldberg J.M."/>
            <person name="Li W."/>
            <person name="Martinez-Rossi N.M."/>
            <person name="Monod M."/>
            <person name="Shelest E."/>
            <person name="Barton R.C."/>
            <person name="Birch E."/>
            <person name="Brakhage A.A."/>
            <person name="Chen Z."/>
            <person name="Gurr S.J."/>
            <person name="Heiman D."/>
            <person name="Heitman J."/>
            <person name="Kosti I."/>
            <person name="Rossi A."/>
            <person name="Saif S."/>
            <person name="Samalova M."/>
            <person name="Saunders C.W."/>
            <person name="Shea T."/>
            <person name="Summerbell R.C."/>
            <person name="Xu J."/>
            <person name="Young S."/>
            <person name="Zeng Q."/>
            <person name="Birren B.W."/>
            <person name="Cuomo C.A."/>
            <person name="White T.C."/>
        </authorList>
    </citation>
    <scope>NUCLEOTIDE SEQUENCE [LARGE SCALE GENOMIC DNA]</scope>
    <source>
        <strain evidence="3">ATCC MYA-4606 / CBS 127.97</strain>
    </source>
</reference>
<evidence type="ECO:0000313" key="2">
    <source>
        <dbReference type="EMBL" id="EGE04832.1"/>
    </source>
</evidence>
<sequence length="109" mass="11860">MENNNSESGQAPGLFQASPPSRQASGFRSVIFFSSSLSSLVFAESPGQTGNESGRAKVNWTRCETLSRTAGQIQVQGGYGALVYADRRRSQVDGVRAYFECRNSPEFEV</sequence>
<evidence type="ECO:0000313" key="3">
    <source>
        <dbReference type="Proteomes" id="UP000009169"/>
    </source>
</evidence>
<name>F2PS76_TRIEC</name>
<dbReference type="HOGENOM" id="CLU_2185851_0_0_1"/>
<organism evidence="2 3">
    <name type="scientific">Trichophyton equinum (strain ATCC MYA-4606 / CBS 127.97)</name>
    <name type="common">Horse ringworm fungus</name>
    <dbReference type="NCBI Taxonomy" id="559882"/>
    <lineage>
        <taxon>Eukaryota</taxon>
        <taxon>Fungi</taxon>
        <taxon>Dikarya</taxon>
        <taxon>Ascomycota</taxon>
        <taxon>Pezizomycotina</taxon>
        <taxon>Eurotiomycetes</taxon>
        <taxon>Eurotiomycetidae</taxon>
        <taxon>Onygenales</taxon>
        <taxon>Arthrodermataceae</taxon>
        <taxon>Trichophyton</taxon>
    </lineage>
</organism>
<evidence type="ECO:0000256" key="1">
    <source>
        <dbReference type="SAM" id="MobiDB-lite"/>
    </source>
</evidence>
<feature type="region of interest" description="Disordered" evidence="1">
    <location>
        <begin position="1"/>
        <end position="22"/>
    </location>
</feature>
<dbReference type="Proteomes" id="UP000009169">
    <property type="component" value="Unassembled WGS sequence"/>
</dbReference>